<feature type="region of interest" description="Disordered" evidence="9">
    <location>
        <begin position="196"/>
        <end position="260"/>
    </location>
</feature>
<dbReference type="InterPro" id="IPR050951">
    <property type="entry name" value="Retrovirus_Pol_polyprotein"/>
</dbReference>
<keyword evidence="7" id="KW-0378">Hydrolase</keyword>
<dbReference type="FunFam" id="3.10.10.10:FF:000007">
    <property type="entry name" value="Retrovirus-related Pol polyprotein from transposon 17.6-like Protein"/>
    <property type="match status" value="1"/>
</dbReference>
<dbReference type="WBParaSite" id="ECPE_0001654201-mRNA-1">
    <property type="protein sequence ID" value="ECPE_0001654201-mRNA-1"/>
    <property type="gene ID" value="ECPE_0001654201"/>
</dbReference>
<evidence type="ECO:0000256" key="1">
    <source>
        <dbReference type="ARBA" id="ARBA00012493"/>
    </source>
</evidence>
<dbReference type="InterPro" id="IPR001995">
    <property type="entry name" value="Peptidase_A2_cat"/>
</dbReference>
<dbReference type="CDD" id="cd09274">
    <property type="entry name" value="RNase_HI_RT_Ty3"/>
    <property type="match status" value="1"/>
</dbReference>
<dbReference type="Pfam" id="PF17921">
    <property type="entry name" value="Integrase_H2C2"/>
    <property type="match status" value="1"/>
</dbReference>
<dbReference type="EC" id="2.7.7.49" evidence="1"/>
<dbReference type="Proteomes" id="UP000272942">
    <property type="component" value="Unassembled WGS sequence"/>
</dbReference>
<keyword evidence="4" id="KW-0548">Nucleotidyltransferase</keyword>
<reference evidence="13 14" key="2">
    <citation type="submission" date="2018-11" db="EMBL/GenBank/DDBJ databases">
        <authorList>
            <consortium name="Pathogen Informatics"/>
        </authorList>
    </citation>
    <scope>NUCLEOTIDE SEQUENCE [LARGE SCALE GENOMIC DNA]</scope>
    <source>
        <strain evidence="13 14">Egypt</strain>
    </source>
</reference>
<dbReference type="InterPro" id="IPR036397">
    <property type="entry name" value="RNaseH_sf"/>
</dbReference>
<dbReference type="PROSITE" id="PS50994">
    <property type="entry name" value="INTEGRASE"/>
    <property type="match status" value="1"/>
</dbReference>
<evidence type="ECO:0000256" key="6">
    <source>
        <dbReference type="ARBA" id="ARBA00022759"/>
    </source>
</evidence>
<keyword evidence="6" id="KW-0255">Endonuclease</keyword>
<dbReference type="FunFam" id="3.30.70.270:FF:000045">
    <property type="entry name" value="Transposon Tf2-7 polyprotein"/>
    <property type="match status" value="1"/>
</dbReference>
<dbReference type="GO" id="GO:0004190">
    <property type="term" value="F:aspartic-type endopeptidase activity"/>
    <property type="evidence" value="ECO:0007669"/>
    <property type="project" value="InterPro"/>
</dbReference>
<keyword evidence="2" id="KW-0645">Protease</keyword>
<evidence type="ECO:0000256" key="3">
    <source>
        <dbReference type="ARBA" id="ARBA00022679"/>
    </source>
</evidence>
<evidence type="ECO:0000259" key="12">
    <source>
        <dbReference type="PROSITE" id="PS50994"/>
    </source>
</evidence>
<dbReference type="FunFam" id="3.10.20.370:FF:000001">
    <property type="entry name" value="Retrovirus-related Pol polyprotein from transposon 17.6-like protein"/>
    <property type="match status" value="1"/>
</dbReference>
<evidence type="ECO:0000259" key="10">
    <source>
        <dbReference type="PROSITE" id="PS50175"/>
    </source>
</evidence>
<keyword evidence="14" id="KW-1185">Reference proteome</keyword>
<dbReference type="InterPro" id="IPR001584">
    <property type="entry name" value="Integrase_cat-core"/>
</dbReference>
<feature type="domain" description="Reverse transcriptase" evidence="11">
    <location>
        <begin position="489"/>
        <end position="668"/>
    </location>
</feature>
<dbReference type="InterPro" id="IPR041373">
    <property type="entry name" value="RT_RNaseH"/>
</dbReference>
<proteinExistence type="predicted"/>
<dbReference type="InterPro" id="IPR021109">
    <property type="entry name" value="Peptidase_aspartic_dom_sf"/>
</dbReference>
<dbReference type="EMBL" id="UZAN01064615">
    <property type="protein sequence ID" value="VDP93771.1"/>
    <property type="molecule type" value="Genomic_DNA"/>
</dbReference>
<dbReference type="PROSITE" id="PS50175">
    <property type="entry name" value="ASP_PROT_RETROV"/>
    <property type="match status" value="1"/>
</dbReference>
<dbReference type="InterPro" id="IPR043128">
    <property type="entry name" value="Rev_trsase/Diguanyl_cyclase"/>
</dbReference>
<keyword evidence="5" id="KW-0540">Nuclease</keyword>
<dbReference type="InterPro" id="IPR041588">
    <property type="entry name" value="Integrase_H2C2"/>
</dbReference>
<keyword evidence="8" id="KW-0695">RNA-directed DNA polymerase</keyword>
<feature type="domain" description="Peptidase A2" evidence="10">
    <location>
        <begin position="287"/>
        <end position="325"/>
    </location>
</feature>
<gene>
    <name evidence="13" type="ORF">ECPE_LOCUS16499</name>
</gene>
<evidence type="ECO:0000256" key="4">
    <source>
        <dbReference type="ARBA" id="ARBA00022695"/>
    </source>
</evidence>
<dbReference type="Pfam" id="PF00078">
    <property type="entry name" value="RVT_1"/>
    <property type="match status" value="1"/>
</dbReference>
<dbReference type="GO" id="GO:0004519">
    <property type="term" value="F:endonuclease activity"/>
    <property type="evidence" value="ECO:0007669"/>
    <property type="project" value="UniProtKB-KW"/>
</dbReference>
<protein>
    <recommendedName>
        <fullName evidence="1">RNA-directed DNA polymerase</fullName>
        <ecNumber evidence="1">2.7.7.49</ecNumber>
    </recommendedName>
</protein>
<dbReference type="GO" id="GO:0003964">
    <property type="term" value="F:RNA-directed DNA polymerase activity"/>
    <property type="evidence" value="ECO:0007669"/>
    <property type="project" value="UniProtKB-KW"/>
</dbReference>
<evidence type="ECO:0000313" key="14">
    <source>
        <dbReference type="Proteomes" id="UP000272942"/>
    </source>
</evidence>
<dbReference type="Gene3D" id="3.30.420.10">
    <property type="entry name" value="Ribonuclease H-like superfamily/Ribonuclease H"/>
    <property type="match status" value="1"/>
</dbReference>
<reference evidence="15" key="1">
    <citation type="submission" date="2016-06" db="UniProtKB">
        <authorList>
            <consortium name="WormBaseParasite"/>
        </authorList>
    </citation>
    <scope>IDENTIFICATION</scope>
</reference>
<dbReference type="InterPro" id="IPR001969">
    <property type="entry name" value="Aspartic_peptidase_AS"/>
</dbReference>
<dbReference type="PROSITE" id="PS00141">
    <property type="entry name" value="ASP_PROTEASE"/>
    <property type="match status" value="1"/>
</dbReference>
<dbReference type="Gene3D" id="3.10.10.10">
    <property type="entry name" value="HIV Type 1 Reverse Transcriptase, subunit A, domain 1"/>
    <property type="match status" value="1"/>
</dbReference>
<dbReference type="PROSITE" id="PS50878">
    <property type="entry name" value="RT_POL"/>
    <property type="match status" value="1"/>
</dbReference>
<dbReference type="Gene3D" id="3.30.70.270">
    <property type="match status" value="2"/>
</dbReference>
<dbReference type="GO" id="GO:0015074">
    <property type="term" value="P:DNA integration"/>
    <property type="evidence" value="ECO:0007669"/>
    <property type="project" value="InterPro"/>
</dbReference>
<evidence type="ECO:0000256" key="2">
    <source>
        <dbReference type="ARBA" id="ARBA00022670"/>
    </source>
</evidence>
<organism evidence="15">
    <name type="scientific">Echinostoma caproni</name>
    <dbReference type="NCBI Taxonomy" id="27848"/>
    <lineage>
        <taxon>Eukaryota</taxon>
        <taxon>Metazoa</taxon>
        <taxon>Spiralia</taxon>
        <taxon>Lophotrochozoa</taxon>
        <taxon>Platyhelminthes</taxon>
        <taxon>Trematoda</taxon>
        <taxon>Digenea</taxon>
        <taxon>Plagiorchiida</taxon>
        <taxon>Echinostomata</taxon>
        <taxon>Echinostomatoidea</taxon>
        <taxon>Echinostomatidae</taxon>
        <taxon>Echinostoma</taxon>
    </lineage>
</organism>
<dbReference type="PANTHER" id="PTHR37984">
    <property type="entry name" value="PROTEIN CBG26694"/>
    <property type="match status" value="1"/>
</dbReference>
<dbReference type="InterPro" id="IPR000477">
    <property type="entry name" value="RT_dom"/>
</dbReference>
<dbReference type="OrthoDB" id="10051637at2759"/>
<accession>A0A183BBB4</accession>
<dbReference type="FunFam" id="1.10.340.70:FF:000001">
    <property type="entry name" value="Retrovirus-related Pol polyprotein from transposon gypsy-like Protein"/>
    <property type="match status" value="1"/>
</dbReference>
<evidence type="ECO:0000259" key="11">
    <source>
        <dbReference type="PROSITE" id="PS50878"/>
    </source>
</evidence>
<dbReference type="PANTHER" id="PTHR37984:SF5">
    <property type="entry name" value="PROTEIN NYNRIN-LIKE"/>
    <property type="match status" value="1"/>
</dbReference>
<dbReference type="FunFam" id="3.30.420.10:FF:000032">
    <property type="entry name" value="Retrovirus-related Pol polyprotein from transposon 297-like Protein"/>
    <property type="match status" value="1"/>
</dbReference>
<dbReference type="InterPro" id="IPR043502">
    <property type="entry name" value="DNA/RNA_pol_sf"/>
</dbReference>
<dbReference type="GO" id="GO:0003676">
    <property type="term" value="F:nucleic acid binding"/>
    <property type="evidence" value="ECO:0007669"/>
    <property type="project" value="InterPro"/>
</dbReference>
<evidence type="ECO:0000256" key="8">
    <source>
        <dbReference type="ARBA" id="ARBA00022918"/>
    </source>
</evidence>
<dbReference type="SUPFAM" id="SSF50630">
    <property type="entry name" value="Acid proteases"/>
    <property type="match status" value="1"/>
</dbReference>
<dbReference type="Gene3D" id="1.10.340.70">
    <property type="match status" value="1"/>
</dbReference>
<dbReference type="CDD" id="cd01647">
    <property type="entry name" value="RT_LTR"/>
    <property type="match status" value="1"/>
</dbReference>
<dbReference type="SUPFAM" id="SSF53098">
    <property type="entry name" value="Ribonuclease H-like"/>
    <property type="match status" value="1"/>
</dbReference>
<dbReference type="Pfam" id="PF00665">
    <property type="entry name" value="rve"/>
    <property type="match status" value="1"/>
</dbReference>
<evidence type="ECO:0000313" key="13">
    <source>
        <dbReference type="EMBL" id="VDP93771.1"/>
    </source>
</evidence>
<dbReference type="Gene3D" id="3.10.20.370">
    <property type="match status" value="1"/>
</dbReference>
<evidence type="ECO:0000256" key="9">
    <source>
        <dbReference type="SAM" id="MobiDB-lite"/>
    </source>
</evidence>
<dbReference type="Pfam" id="PF17917">
    <property type="entry name" value="RT_RNaseH"/>
    <property type="match status" value="1"/>
</dbReference>
<sequence>MVNNIVKKVLSSDALNLNLTPPLPPPEKFTLGCNYPRWELQARGYIRRFPKGEQTVALLNLLAGEAADRAFQANVFDGDDLEDTFAQLRELLDTPLHPVEYRTQLHAACQNEGETIVAYAYRVKQLVSKSFPDDTNEGQERRAMERFIDGVANSAVKKRLIMEPKASFNDTVSLARATEKLQRAVQRPDAQCWAISQPQPLPRRNPWASRPYRQPTAGRSYPRDAGGWRRWPNTVERTQMNHGQTMSGTLRDEKPEDTEPGESIIPAVCASPDKMFCVHLQLERCGVKGLIDTGATKSLINKATLQAVGNPDIMPFHGRLCGANGMAIQAIGAVRLRVHLDGVSVGHWFVVAEPLSVGLILGADILKRLRCTIDMENATVRVKKLVRPLNENLERNNHCATVSEEIKAHELEDIITKVEPNICRSTLEGLNKLITKYRDVFMMDGEPLGRTGIVKHRIETGHAGAIRLNPRRVPSCYVQELESMVKEMLANNVIQPSKSPWAAPIVLVKKKDGKTRLCVDYRKLNEVTKKDRFPLPLMEDIFDALSGAKYFSTLDLASGYWQVEIEEKDREKTAFVVPNGLYEFQTMPFGLTNAPATFQRLMSSVLRELIPQQCLVYLDDVVVHGKTEEEHLENLRATFECLRKVGLKLRPAKCTLFQREVRFLGHVISAEGIQTDDEKVNKVRNWPQPRNESEVRSFMGLASYYRRFVPRFSEIAAPLAQLLHKGTEFHWTENCEQSFSILRKALSTAPILTLPQLGPGSGQFILDTDASDCAIGAVLSQVDEEGKEKVIAYGSRMLSHQERNYCTTRKEMLALVHFLKKYRHYLLGRHFLVRTDHQSLMWLRNFKDPEGQVARWQEKMQEYDFFCQHREGKKHLNADALSRRPYRDHGPCPSCTQFVTQVNLAERANSEWGQVQENDPDTALIYNHLNLGKDKPDVREVAGQSWETRCVWAMWNYLLMESDVMYFKYDSSDEKRVVVPRSKRDYALTCLHTELGHAGVNKMDEACRQRFWWPNIRKDIREFCRDCVHCDRFKTPFHPTRAPLTPIKAGFPNEIVGVDIVGPLTQTDRGNRFILVMVDYFTKWCEVVPLDRMDAETVASAIVGRWVNCWGTPCQLHSDQGSNFESALVQELCRSLGIDKTRTTAYYPQGNGQTERTNRTLINLLKAFVESEVDWDKKLGACTMAYRSSVHASTGQTPSFLWTGREMRLPSDLRLPLLYDTFSSAKEYVMKLRDTIRKGELLAREHLRSAQRRQKDYYDKKAYATQFAVGDKVWLKNVELPTSRAKFASRWRGPYVVERVISETNCAIRNLQLGEERAMVVHINRLKLCTSDFDSQTRPEVPAVGCEVEVAVEGGFATAPGTEP</sequence>
<dbReference type="Gene3D" id="2.40.70.10">
    <property type="entry name" value="Acid Proteases"/>
    <property type="match status" value="1"/>
</dbReference>
<dbReference type="InterPro" id="IPR012337">
    <property type="entry name" value="RNaseH-like_sf"/>
</dbReference>
<evidence type="ECO:0000256" key="5">
    <source>
        <dbReference type="ARBA" id="ARBA00022722"/>
    </source>
</evidence>
<dbReference type="GO" id="GO:0006508">
    <property type="term" value="P:proteolysis"/>
    <property type="evidence" value="ECO:0007669"/>
    <property type="project" value="UniProtKB-KW"/>
</dbReference>
<evidence type="ECO:0000256" key="7">
    <source>
        <dbReference type="ARBA" id="ARBA00022801"/>
    </source>
</evidence>
<feature type="compositionally biased region" description="Polar residues" evidence="9">
    <location>
        <begin position="235"/>
        <end position="248"/>
    </location>
</feature>
<dbReference type="CDD" id="cd00303">
    <property type="entry name" value="retropepsin_like"/>
    <property type="match status" value="1"/>
</dbReference>
<feature type="domain" description="Integrase catalytic" evidence="12">
    <location>
        <begin position="1048"/>
        <end position="1206"/>
    </location>
</feature>
<keyword evidence="3" id="KW-0808">Transferase</keyword>
<dbReference type="SUPFAM" id="SSF56672">
    <property type="entry name" value="DNA/RNA polymerases"/>
    <property type="match status" value="1"/>
</dbReference>
<name>A0A183BBB4_9TREM</name>
<evidence type="ECO:0000313" key="15">
    <source>
        <dbReference type="WBParaSite" id="ECPE_0001654201-mRNA-1"/>
    </source>
</evidence>